<protein>
    <submittedName>
        <fullName evidence="2">Uncharacterized protein</fullName>
    </submittedName>
</protein>
<feature type="region of interest" description="Disordered" evidence="1">
    <location>
        <begin position="1"/>
        <end position="106"/>
    </location>
</feature>
<reference evidence="2" key="1">
    <citation type="submission" date="2022-10" db="EMBL/GenBank/DDBJ databases">
        <title>Tapping the CABI collections for fungal endophytes: first genome assemblies for Collariella, Neodidymelliopsis, Ascochyta clinopodiicola, Didymella pomorum, Didymosphaeria variabile, Neocosmospora piperis and Neocucurbitaria cava.</title>
        <authorList>
            <person name="Hill R."/>
        </authorList>
    </citation>
    <scope>NUCLEOTIDE SEQUENCE</scope>
    <source>
        <strain evidence="2">IMI 355082</strain>
    </source>
</reference>
<feature type="region of interest" description="Disordered" evidence="1">
    <location>
        <begin position="427"/>
        <end position="455"/>
    </location>
</feature>
<comment type="caution">
    <text evidence="2">The sequence shown here is derived from an EMBL/GenBank/DDBJ whole genome shotgun (WGS) entry which is preliminary data.</text>
</comment>
<accession>A0A9W8YQM6</accession>
<feature type="compositionally biased region" description="Polar residues" evidence="1">
    <location>
        <begin position="78"/>
        <end position="106"/>
    </location>
</feature>
<dbReference type="OrthoDB" id="10464006at2759"/>
<keyword evidence="3" id="KW-1185">Reference proteome</keyword>
<organism evidence="2 3">
    <name type="scientific">Gnomoniopsis smithogilvyi</name>
    <dbReference type="NCBI Taxonomy" id="1191159"/>
    <lineage>
        <taxon>Eukaryota</taxon>
        <taxon>Fungi</taxon>
        <taxon>Dikarya</taxon>
        <taxon>Ascomycota</taxon>
        <taxon>Pezizomycotina</taxon>
        <taxon>Sordariomycetes</taxon>
        <taxon>Sordariomycetidae</taxon>
        <taxon>Diaporthales</taxon>
        <taxon>Gnomoniaceae</taxon>
        <taxon>Gnomoniopsis</taxon>
    </lineage>
</organism>
<feature type="compositionally biased region" description="Gly residues" evidence="1">
    <location>
        <begin position="7"/>
        <end position="16"/>
    </location>
</feature>
<evidence type="ECO:0000313" key="2">
    <source>
        <dbReference type="EMBL" id="KAJ4389477.1"/>
    </source>
</evidence>
<name>A0A9W8YQM6_9PEZI</name>
<sequence>MARSKGGRGIGGGRQGGARKGRKQNSFDSTLDTGMLDVPLQRSERYKQNQIKPSGLPKKVENSQRGRVGKAARDNSPHTRQSIFSKTSLGPQSPSRANPSSTAFSARNPFVSSSIPKSHRASIASCVSALSTKVGRGPYCYKCAQNNRKLRQALFDLLERALTDGKRLIDEWAWDAGVSPDHMDCERTKMHTIPKGQDDSCHGGNAAAFLSCDQIERNSAIPPQISQACRMSDPQLPCAGIQQPPLLSPHQTSSPFIPTAAGAFGGQPSNIFASESPSGASWTLFNGMSVTEQTATYGCYNGHLGQASQSEAPYNPYQQRQQDHLGSRVCQLTKRPSIGSAHQRLDQIVEQTAHVPEQATITSCIPNSIDEEHHGGHPLMIALPKLSARDTPSVQMPQAQHPTFQRQPQPLSRHLECPGAVFTRTASAIDEEDQGVPEVSQSRDDALSTPPPSNEMTIRGMLNQGSCADVGVSPETMQQGTERRMGDILDRDQGQQPHLVYSPEQEQEQAPKYCCEVIPNYAL</sequence>
<evidence type="ECO:0000256" key="1">
    <source>
        <dbReference type="SAM" id="MobiDB-lite"/>
    </source>
</evidence>
<dbReference type="Proteomes" id="UP001140453">
    <property type="component" value="Unassembled WGS sequence"/>
</dbReference>
<evidence type="ECO:0000313" key="3">
    <source>
        <dbReference type="Proteomes" id="UP001140453"/>
    </source>
</evidence>
<proteinExistence type="predicted"/>
<gene>
    <name evidence="2" type="ORF">N0V93_006946</name>
</gene>
<dbReference type="EMBL" id="JAPEVB010000004">
    <property type="protein sequence ID" value="KAJ4389477.1"/>
    <property type="molecule type" value="Genomic_DNA"/>
</dbReference>
<dbReference type="AlphaFoldDB" id="A0A9W8YQM6"/>